<gene>
    <name evidence="2" type="ORF">NDU88_001516</name>
</gene>
<keyword evidence="3" id="KW-1185">Reference proteome</keyword>
<accession>A0AAV7SZR7</accession>
<dbReference type="Proteomes" id="UP001066276">
    <property type="component" value="Chromosome 4_1"/>
</dbReference>
<feature type="region of interest" description="Disordered" evidence="1">
    <location>
        <begin position="1"/>
        <end position="33"/>
    </location>
</feature>
<feature type="compositionally biased region" description="Basic and acidic residues" evidence="1">
    <location>
        <begin position="66"/>
        <end position="82"/>
    </location>
</feature>
<reference evidence="2" key="1">
    <citation type="journal article" date="2022" name="bioRxiv">
        <title>Sequencing and chromosome-scale assembly of the giantPleurodeles waltlgenome.</title>
        <authorList>
            <person name="Brown T."/>
            <person name="Elewa A."/>
            <person name="Iarovenko S."/>
            <person name="Subramanian E."/>
            <person name="Araus A.J."/>
            <person name="Petzold A."/>
            <person name="Susuki M."/>
            <person name="Suzuki K.-i.T."/>
            <person name="Hayashi T."/>
            <person name="Toyoda A."/>
            <person name="Oliveira C."/>
            <person name="Osipova E."/>
            <person name="Leigh N.D."/>
            <person name="Simon A."/>
            <person name="Yun M.H."/>
        </authorList>
    </citation>
    <scope>NUCLEOTIDE SEQUENCE</scope>
    <source>
        <strain evidence="2">20211129_DDA</strain>
        <tissue evidence="2">Liver</tissue>
    </source>
</reference>
<evidence type="ECO:0000256" key="1">
    <source>
        <dbReference type="SAM" id="MobiDB-lite"/>
    </source>
</evidence>
<protein>
    <submittedName>
        <fullName evidence="2">Uncharacterized protein</fullName>
    </submittedName>
</protein>
<sequence>MTPSPPKPSEGTAPGKEQRGAAAGLRNSLTGRRDLEMTAHKMEGTNCVVGRGQARILPAAEGGIQRTDKERRDPWEHCLRHR</sequence>
<evidence type="ECO:0000313" key="3">
    <source>
        <dbReference type="Proteomes" id="UP001066276"/>
    </source>
</evidence>
<dbReference type="AlphaFoldDB" id="A0AAV7SZR7"/>
<evidence type="ECO:0000313" key="2">
    <source>
        <dbReference type="EMBL" id="KAJ1169625.1"/>
    </source>
</evidence>
<proteinExistence type="predicted"/>
<dbReference type="EMBL" id="JANPWB010000007">
    <property type="protein sequence ID" value="KAJ1169625.1"/>
    <property type="molecule type" value="Genomic_DNA"/>
</dbReference>
<comment type="caution">
    <text evidence="2">The sequence shown here is derived from an EMBL/GenBank/DDBJ whole genome shotgun (WGS) entry which is preliminary data.</text>
</comment>
<name>A0AAV7SZR7_PLEWA</name>
<feature type="region of interest" description="Disordered" evidence="1">
    <location>
        <begin position="61"/>
        <end position="82"/>
    </location>
</feature>
<organism evidence="2 3">
    <name type="scientific">Pleurodeles waltl</name>
    <name type="common">Iberian ribbed newt</name>
    <dbReference type="NCBI Taxonomy" id="8319"/>
    <lineage>
        <taxon>Eukaryota</taxon>
        <taxon>Metazoa</taxon>
        <taxon>Chordata</taxon>
        <taxon>Craniata</taxon>
        <taxon>Vertebrata</taxon>
        <taxon>Euteleostomi</taxon>
        <taxon>Amphibia</taxon>
        <taxon>Batrachia</taxon>
        <taxon>Caudata</taxon>
        <taxon>Salamandroidea</taxon>
        <taxon>Salamandridae</taxon>
        <taxon>Pleurodelinae</taxon>
        <taxon>Pleurodeles</taxon>
    </lineage>
</organism>